<dbReference type="SUPFAM" id="SSF52833">
    <property type="entry name" value="Thioredoxin-like"/>
    <property type="match status" value="1"/>
</dbReference>
<dbReference type="InterPro" id="IPR036249">
    <property type="entry name" value="Thioredoxin-like_sf"/>
</dbReference>
<sequence>MPQNIRFYDIPCKQKGVSWSPNTLKIAYTLNYKKLAYEVVWVEFPDIEETLKSIGVSPTMTKPNGEPKYTLPAIHDLNTDVRLADSIQIAEYLEQTYPSAPEKVLFPPGTKALQHAFTDGVKARLLPTLGPIALQSEAEMLNPRSEEYFRRTRVEMYGRELMEMELPKEKKEALWKQVEAAFGTVNSWIGKEDRFVMGDRVCFVDFSLAGMLVWCKVMWGEDSEEWKRIYYVHQCKRHNYQWRCKIQCRSDPAVQFWLFGINSSKVPVLLLYDEWLLLGHLYWKVEKAFWGRLYLGIYTRAWSRKITPDPLSFSLWLDSQTGHVSSGTQGSFFNEIRAGNLDFDVLQHAYDHACFTPIEGPSGIHLLGCQERRTRFGWKKYLTNGPSLCSTSPECITCNEVWDFVEGLCLDTVYSCAQPEKVALLKQDLADPWKTLFLSDVLFDRTLIEGRLIRSATLSNDDIALKCSRFRFEAELFDIFSNVTGSIIPGLLFLKPPKAYLFVRVPPQHLADLKSWTSGQISFWSFNEYGTSEISETACKRTGLPNIVLDCVSIEFYIWSEEIYNAVHTWQIARGFNPTTTDFAHSLGLPILEPIVRQNDRFGEPEAKKEAIPMSLVMPDSESDEAVGKEETTSPSTGSWWSWSTTPQSGISAFAIL</sequence>
<evidence type="ECO:0000256" key="1">
    <source>
        <dbReference type="SAM" id="MobiDB-lite"/>
    </source>
</evidence>
<name>A0A0W0G0M8_MONRR</name>
<dbReference type="AlphaFoldDB" id="A0A0W0G0M8"/>
<evidence type="ECO:0000259" key="2">
    <source>
        <dbReference type="PROSITE" id="PS50404"/>
    </source>
</evidence>
<feature type="domain" description="GST N-terminal" evidence="2">
    <location>
        <begin position="10"/>
        <end position="101"/>
    </location>
</feature>
<organism evidence="3 4">
    <name type="scientific">Moniliophthora roreri</name>
    <name type="common">Frosty pod rot fungus</name>
    <name type="synonym">Monilia roreri</name>
    <dbReference type="NCBI Taxonomy" id="221103"/>
    <lineage>
        <taxon>Eukaryota</taxon>
        <taxon>Fungi</taxon>
        <taxon>Dikarya</taxon>
        <taxon>Basidiomycota</taxon>
        <taxon>Agaricomycotina</taxon>
        <taxon>Agaricomycetes</taxon>
        <taxon>Agaricomycetidae</taxon>
        <taxon>Agaricales</taxon>
        <taxon>Marasmiineae</taxon>
        <taxon>Marasmiaceae</taxon>
        <taxon>Moniliophthora</taxon>
    </lineage>
</organism>
<proteinExistence type="predicted"/>
<dbReference type="eggNOG" id="ENOG502QQN3">
    <property type="taxonomic scope" value="Eukaryota"/>
</dbReference>
<accession>A0A0W0G0M8</accession>
<reference evidence="3 4" key="1">
    <citation type="submission" date="2015-12" db="EMBL/GenBank/DDBJ databases">
        <title>Draft genome sequence of Moniliophthora roreri, the causal agent of frosty pod rot of cacao.</title>
        <authorList>
            <person name="Aime M.C."/>
            <person name="Diaz-Valderrama J.R."/>
            <person name="Kijpornyongpan T."/>
            <person name="Phillips-Mora W."/>
        </authorList>
    </citation>
    <scope>NUCLEOTIDE SEQUENCE [LARGE SCALE GENOMIC DNA]</scope>
    <source>
        <strain evidence="3 4">MCA 2952</strain>
    </source>
</reference>
<dbReference type="PROSITE" id="PS50404">
    <property type="entry name" value="GST_NTER"/>
    <property type="match status" value="1"/>
</dbReference>
<dbReference type="EMBL" id="LATX01001378">
    <property type="protein sequence ID" value="KTB42139.1"/>
    <property type="molecule type" value="Genomic_DNA"/>
</dbReference>
<dbReference type="Gene3D" id="1.20.1050.10">
    <property type="match status" value="1"/>
</dbReference>
<evidence type="ECO:0000313" key="4">
    <source>
        <dbReference type="Proteomes" id="UP000054988"/>
    </source>
</evidence>
<feature type="region of interest" description="Disordered" evidence="1">
    <location>
        <begin position="619"/>
        <end position="648"/>
    </location>
</feature>
<dbReference type="Pfam" id="PF13409">
    <property type="entry name" value="GST_N_2"/>
    <property type="match status" value="1"/>
</dbReference>
<dbReference type="Pfam" id="PF22041">
    <property type="entry name" value="GST_C_7"/>
    <property type="match status" value="1"/>
</dbReference>
<dbReference type="InterPro" id="IPR004045">
    <property type="entry name" value="Glutathione_S-Trfase_N"/>
</dbReference>
<gene>
    <name evidence="3" type="ORF">WG66_5267</name>
</gene>
<dbReference type="InterPro" id="IPR036282">
    <property type="entry name" value="Glutathione-S-Trfase_C_sf"/>
</dbReference>
<dbReference type="InterPro" id="IPR054416">
    <property type="entry name" value="GST_UstS-like_C"/>
</dbReference>
<dbReference type="Gene3D" id="3.40.30.10">
    <property type="entry name" value="Glutaredoxin"/>
    <property type="match status" value="1"/>
</dbReference>
<feature type="compositionally biased region" description="Low complexity" evidence="1">
    <location>
        <begin position="633"/>
        <end position="648"/>
    </location>
</feature>
<evidence type="ECO:0000313" key="3">
    <source>
        <dbReference type="EMBL" id="KTB42139.1"/>
    </source>
</evidence>
<comment type="caution">
    <text evidence="3">The sequence shown here is derived from an EMBL/GenBank/DDBJ whole genome shotgun (WGS) entry which is preliminary data.</text>
</comment>
<protein>
    <recommendedName>
        <fullName evidence="2">GST N-terminal domain-containing protein</fullName>
    </recommendedName>
</protein>
<dbReference type="Proteomes" id="UP000054988">
    <property type="component" value="Unassembled WGS sequence"/>
</dbReference>
<dbReference type="SUPFAM" id="SSF47616">
    <property type="entry name" value="GST C-terminal domain-like"/>
    <property type="match status" value="1"/>
</dbReference>